<dbReference type="Proteomes" id="UP000327439">
    <property type="component" value="Chromosome A06"/>
</dbReference>
<comment type="subcellular location">
    <subcellularLocation>
        <location evidence="1">Nucleus</location>
    </subcellularLocation>
</comment>
<keyword evidence="1" id="KW-0805">Transcription regulation</keyword>
<dbReference type="Gene3D" id="1.10.1320.10">
    <property type="entry name" value="DNA-directed RNA polymerase, N-terminal domain"/>
    <property type="match status" value="1"/>
</dbReference>
<feature type="domain" description="DNA-directed RNA polymerase N-terminal" evidence="3">
    <location>
        <begin position="3"/>
        <end position="57"/>
    </location>
</feature>
<dbReference type="InterPro" id="IPR043502">
    <property type="entry name" value="DNA/RNA_pol_sf"/>
</dbReference>
<comment type="similarity">
    <text evidence="1">Belongs to the Aux/IAA family.</text>
</comment>
<name>A0A5J5VB51_GOSBA</name>
<comment type="function">
    <text evidence="1">Aux/IAA proteins are short-lived transcriptional factors that function as repressors of early auxin response genes at low auxin concentrations.</text>
</comment>
<keyword evidence="1" id="KW-0927">Auxin signaling pathway</keyword>
<organism evidence="4 5">
    <name type="scientific">Gossypium barbadense</name>
    <name type="common">Sea Island cotton</name>
    <name type="synonym">Hibiscus barbadensis</name>
    <dbReference type="NCBI Taxonomy" id="3634"/>
    <lineage>
        <taxon>Eukaryota</taxon>
        <taxon>Viridiplantae</taxon>
        <taxon>Streptophyta</taxon>
        <taxon>Embryophyta</taxon>
        <taxon>Tracheophyta</taxon>
        <taxon>Spermatophyta</taxon>
        <taxon>Magnoliopsida</taxon>
        <taxon>eudicotyledons</taxon>
        <taxon>Gunneridae</taxon>
        <taxon>Pentapetalae</taxon>
        <taxon>rosids</taxon>
        <taxon>malvids</taxon>
        <taxon>Malvales</taxon>
        <taxon>Malvaceae</taxon>
        <taxon>Malvoideae</taxon>
        <taxon>Gossypium</taxon>
    </lineage>
</organism>
<comment type="subunit">
    <text evidence="1">Homodimers and heterodimers.</text>
</comment>
<keyword evidence="1" id="KW-0678">Repressor</keyword>
<dbReference type="PANTHER" id="PTHR10102:SF26">
    <property type="entry name" value="DNA-DIRECTED RNA POLYMERASE"/>
    <property type="match status" value="1"/>
</dbReference>
<keyword evidence="1" id="KW-0804">Transcription</keyword>
<evidence type="ECO:0000259" key="2">
    <source>
        <dbReference type="Pfam" id="PF02309"/>
    </source>
</evidence>
<dbReference type="GO" id="GO:0005634">
    <property type="term" value="C:nucleus"/>
    <property type="evidence" value="ECO:0007669"/>
    <property type="project" value="UniProtKB-SubCell"/>
</dbReference>
<proteinExistence type="inferred from homology"/>
<accession>A0A5J5VB51</accession>
<gene>
    <name evidence="4" type="ORF">ES319_A06G072300v1</name>
</gene>
<keyword evidence="5" id="KW-1185">Reference proteome</keyword>
<dbReference type="SUPFAM" id="SSF56672">
    <property type="entry name" value="DNA/RNA polymerases"/>
    <property type="match status" value="1"/>
</dbReference>
<dbReference type="PANTHER" id="PTHR10102">
    <property type="entry name" value="DNA-DIRECTED RNA POLYMERASE, MITOCHONDRIAL"/>
    <property type="match status" value="1"/>
</dbReference>
<dbReference type="InterPro" id="IPR029262">
    <property type="entry name" value="RPOL_N"/>
</dbReference>
<evidence type="ECO:0000313" key="5">
    <source>
        <dbReference type="Proteomes" id="UP000327439"/>
    </source>
</evidence>
<evidence type="ECO:0000259" key="3">
    <source>
        <dbReference type="Pfam" id="PF14700"/>
    </source>
</evidence>
<dbReference type="Pfam" id="PF02309">
    <property type="entry name" value="AUX_IAA"/>
    <property type="match status" value="1"/>
</dbReference>
<sequence>MVIPYMLMLVPPQNWTGYDQGAYLFLPSYVMRTHGAKQQRETIKRTPMNQLEPVFEGNWTWEHAKLKARMQTLQRNLGYPLMASNFRYIQDKKCDEDDYILTYQDKEGEWLIAGDIPWHCWFQLDEANISITGV</sequence>
<dbReference type="Gene3D" id="3.10.20.90">
    <property type="entry name" value="Phosphatidylinositol 3-kinase Catalytic Subunit, Chain A, domain 1"/>
    <property type="match status" value="1"/>
</dbReference>
<dbReference type="InterPro" id="IPR033389">
    <property type="entry name" value="AUX/IAA_dom"/>
</dbReference>
<dbReference type="SUPFAM" id="SSF54277">
    <property type="entry name" value="CAD &amp; PB1 domains"/>
    <property type="match status" value="1"/>
</dbReference>
<dbReference type="GO" id="GO:0009734">
    <property type="term" value="P:auxin-activated signaling pathway"/>
    <property type="evidence" value="ECO:0007669"/>
    <property type="project" value="UniProtKB-UniRule"/>
</dbReference>
<dbReference type="GO" id="GO:0006390">
    <property type="term" value="P:mitochondrial transcription"/>
    <property type="evidence" value="ECO:0007669"/>
    <property type="project" value="TreeGrafter"/>
</dbReference>
<reference evidence="5" key="1">
    <citation type="journal article" date="2020" name="Nat. Genet.">
        <title>Genomic diversifications of five Gossypium allopolyploid species and their impact on cotton improvement.</title>
        <authorList>
            <person name="Chen Z.J."/>
            <person name="Sreedasyam A."/>
            <person name="Ando A."/>
            <person name="Song Q."/>
            <person name="De Santiago L.M."/>
            <person name="Hulse-Kemp A.M."/>
            <person name="Ding M."/>
            <person name="Ye W."/>
            <person name="Kirkbride R.C."/>
            <person name="Jenkins J."/>
            <person name="Plott C."/>
            <person name="Lovell J."/>
            <person name="Lin Y.M."/>
            <person name="Vaughn R."/>
            <person name="Liu B."/>
            <person name="Simpson S."/>
            <person name="Scheffler B.E."/>
            <person name="Wen L."/>
            <person name="Saski C.A."/>
            <person name="Grover C.E."/>
            <person name="Hu G."/>
            <person name="Conover J.L."/>
            <person name="Carlson J.W."/>
            <person name="Shu S."/>
            <person name="Boston L.B."/>
            <person name="Williams M."/>
            <person name="Peterson D.G."/>
            <person name="McGee K."/>
            <person name="Jones D.C."/>
            <person name="Wendel J.F."/>
            <person name="Stelly D.M."/>
            <person name="Grimwood J."/>
            <person name="Schmutz J."/>
        </authorList>
    </citation>
    <scope>NUCLEOTIDE SEQUENCE [LARGE SCALE GENOMIC DNA]</scope>
    <source>
        <strain evidence="5">cv. 3-79</strain>
    </source>
</reference>
<dbReference type="OrthoDB" id="1722274at2759"/>
<dbReference type="EMBL" id="CM018207">
    <property type="protein sequence ID" value="KAB2076940.1"/>
    <property type="molecule type" value="Genomic_DNA"/>
</dbReference>
<dbReference type="GO" id="GO:0003677">
    <property type="term" value="F:DNA binding"/>
    <property type="evidence" value="ECO:0007669"/>
    <property type="project" value="InterPro"/>
</dbReference>
<dbReference type="Pfam" id="PF14700">
    <property type="entry name" value="RPOL_N"/>
    <property type="match status" value="1"/>
</dbReference>
<dbReference type="GO" id="GO:0003899">
    <property type="term" value="F:DNA-directed RNA polymerase activity"/>
    <property type="evidence" value="ECO:0007669"/>
    <property type="project" value="InterPro"/>
</dbReference>
<dbReference type="AlphaFoldDB" id="A0A5J5VB51"/>
<dbReference type="InterPro" id="IPR037159">
    <property type="entry name" value="RNA_POL_N_sf"/>
</dbReference>
<protein>
    <recommendedName>
        <fullName evidence="1">Auxin-responsive protein</fullName>
    </recommendedName>
</protein>
<evidence type="ECO:0000256" key="1">
    <source>
        <dbReference type="RuleBase" id="RU004549"/>
    </source>
</evidence>
<feature type="domain" description="AUX/IAA" evidence="2">
    <location>
        <begin position="94"/>
        <end position="121"/>
    </location>
</feature>
<dbReference type="GO" id="GO:0034245">
    <property type="term" value="C:mitochondrial DNA-directed RNA polymerase complex"/>
    <property type="evidence" value="ECO:0007669"/>
    <property type="project" value="TreeGrafter"/>
</dbReference>
<evidence type="ECO:0000313" key="4">
    <source>
        <dbReference type="EMBL" id="KAB2076940.1"/>
    </source>
</evidence>
<keyword evidence="1" id="KW-0539">Nucleus</keyword>
<dbReference type="InterPro" id="IPR002092">
    <property type="entry name" value="DNA-dir_Rpol_phage-type"/>
</dbReference>